<dbReference type="HOGENOM" id="CLU_3130887_0_0_2"/>
<accession>B8GGK9</accession>
<protein>
    <submittedName>
        <fullName evidence="1">Uncharacterized protein</fullName>
    </submittedName>
</protein>
<keyword evidence="2" id="KW-1185">Reference proteome</keyword>
<dbReference type="AlphaFoldDB" id="B8GGK9"/>
<evidence type="ECO:0000313" key="2">
    <source>
        <dbReference type="Proteomes" id="UP000002457"/>
    </source>
</evidence>
<gene>
    <name evidence="1" type="ordered locus">Mpal_0910</name>
</gene>
<sequence>MYKSCVAKPDPFHVQYFYKSTLLRTQDEICVNIQNLEKETEGLLNQIVL</sequence>
<name>B8GGK9_METPE</name>
<dbReference type="EMBL" id="CP001338">
    <property type="protein sequence ID" value="ACL16264.1"/>
    <property type="molecule type" value="Genomic_DNA"/>
</dbReference>
<evidence type="ECO:0000313" key="1">
    <source>
        <dbReference type="EMBL" id="ACL16264.1"/>
    </source>
</evidence>
<organism evidence="1 2">
    <name type="scientific">Methanosphaerula palustris (strain ATCC BAA-1556 / DSM 19958 / E1-9c)</name>
    <dbReference type="NCBI Taxonomy" id="521011"/>
    <lineage>
        <taxon>Archaea</taxon>
        <taxon>Methanobacteriati</taxon>
        <taxon>Methanobacteriota</taxon>
        <taxon>Stenosarchaea group</taxon>
        <taxon>Methanomicrobia</taxon>
        <taxon>Methanomicrobiales</taxon>
        <taxon>Methanoregulaceae</taxon>
        <taxon>Methanosphaerula</taxon>
    </lineage>
</organism>
<dbReference type="Proteomes" id="UP000002457">
    <property type="component" value="Chromosome"/>
</dbReference>
<dbReference type="KEGG" id="mpl:Mpal_0910"/>
<reference evidence="1 2" key="1">
    <citation type="journal article" date="2015" name="Genome Announc.">
        <title>Complete Genome Sequence of Methanosphaerula palustris E1-9CT, a Hydrogenotrophic Methanogen Isolated from a Minerotrophic Fen Peatland.</title>
        <authorList>
            <person name="Cadillo-Quiroz H."/>
            <person name="Browne P."/>
            <person name="Kyrpides N."/>
            <person name="Woyke T."/>
            <person name="Goodwin L."/>
            <person name="Detter C."/>
            <person name="Yavitt J.B."/>
            <person name="Zinder S.H."/>
        </authorList>
    </citation>
    <scope>NUCLEOTIDE SEQUENCE [LARGE SCALE GENOMIC DNA]</scope>
    <source>
        <strain evidence="2">ATCC BAA-1556 / DSM 19958 / E1-9c</strain>
    </source>
</reference>
<proteinExistence type="predicted"/>